<accession>A0ACB8TVH2</accession>
<name>A0ACB8TVH2_9APHY</name>
<dbReference type="Proteomes" id="UP001055072">
    <property type="component" value="Unassembled WGS sequence"/>
</dbReference>
<evidence type="ECO:0000313" key="2">
    <source>
        <dbReference type="Proteomes" id="UP001055072"/>
    </source>
</evidence>
<reference evidence="1" key="1">
    <citation type="journal article" date="2021" name="Environ. Microbiol.">
        <title>Gene family expansions and transcriptome signatures uncover fungal adaptations to wood decay.</title>
        <authorList>
            <person name="Hage H."/>
            <person name="Miyauchi S."/>
            <person name="Viragh M."/>
            <person name="Drula E."/>
            <person name="Min B."/>
            <person name="Chaduli D."/>
            <person name="Navarro D."/>
            <person name="Favel A."/>
            <person name="Norest M."/>
            <person name="Lesage-Meessen L."/>
            <person name="Balint B."/>
            <person name="Merenyi Z."/>
            <person name="de Eugenio L."/>
            <person name="Morin E."/>
            <person name="Martinez A.T."/>
            <person name="Baldrian P."/>
            <person name="Stursova M."/>
            <person name="Martinez M.J."/>
            <person name="Novotny C."/>
            <person name="Magnuson J.K."/>
            <person name="Spatafora J.W."/>
            <person name="Maurice S."/>
            <person name="Pangilinan J."/>
            <person name="Andreopoulos W."/>
            <person name="LaButti K."/>
            <person name="Hundley H."/>
            <person name="Na H."/>
            <person name="Kuo A."/>
            <person name="Barry K."/>
            <person name="Lipzen A."/>
            <person name="Henrissat B."/>
            <person name="Riley R."/>
            <person name="Ahrendt S."/>
            <person name="Nagy L.G."/>
            <person name="Grigoriev I.V."/>
            <person name="Martin F."/>
            <person name="Rosso M.N."/>
        </authorList>
    </citation>
    <scope>NUCLEOTIDE SEQUENCE</scope>
    <source>
        <strain evidence="1">CBS 384.51</strain>
    </source>
</reference>
<proteinExistence type="predicted"/>
<dbReference type="EMBL" id="MU274926">
    <property type="protein sequence ID" value="KAI0085988.1"/>
    <property type="molecule type" value="Genomic_DNA"/>
</dbReference>
<organism evidence="1 2">
    <name type="scientific">Irpex rosettiformis</name>
    <dbReference type="NCBI Taxonomy" id="378272"/>
    <lineage>
        <taxon>Eukaryota</taxon>
        <taxon>Fungi</taxon>
        <taxon>Dikarya</taxon>
        <taxon>Basidiomycota</taxon>
        <taxon>Agaricomycotina</taxon>
        <taxon>Agaricomycetes</taxon>
        <taxon>Polyporales</taxon>
        <taxon>Irpicaceae</taxon>
        <taxon>Irpex</taxon>
    </lineage>
</organism>
<keyword evidence="2" id="KW-1185">Reference proteome</keyword>
<comment type="caution">
    <text evidence="1">The sequence shown here is derived from an EMBL/GenBank/DDBJ whole genome shotgun (WGS) entry which is preliminary data.</text>
</comment>
<evidence type="ECO:0000313" key="1">
    <source>
        <dbReference type="EMBL" id="KAI0085988.1"/>
    </source>
</evidence>
<sequence length="980" mass="108823">MADPPQARPAVKKSRILAALDNPNGFLDLPGTQADAYDATDVALSAGVKRLIDSDADSDDEDIDGRGMKRRASGQGIRATDSRPAIIPASSTQFMQKLYASQPTPTPQPQPSSSQAGSNSKAGGFGSKLIGKLHYDTESPVGKIDVGGADQALRMADFVSKTIDNASHGLSVQAAMESLGLKDKRDVIPGLEVRLLPHQLIGVSWMVRQERHPEYRGGFLADDMGLGKTVQMIATMVYNLPTDEDRNTTTLIVVPAALLLQWKEELEQKTNDVFTVHIQHGKDKLRSLDQLRSKDVIITSFQTLSNDFQAPPSVEPEHVYEWALEHGGPLARMKWYRVVVDEAQFIRNRNTRASKALAMVQAKYRWCLTGTPVTNTLADIYGLLRFGHFRPFNDWYSFDEFIAKVQIKNAPLAGHRAQAVLQPIILRRTKNSTLEGKPILELPPKHVDLVRLEFSADERQLYEHMQRRAQLELNRYIKNGSVVKHHSQVLVLILRLRQLCCHPNLVLSLSSDGSDPALALASLAEKEFARATKAMGTKWAFNIKKQFLERAIEGLLDFDDEDLEVPEGECPVCGDPFINNNGLVLACGHEICFECCRELAAAPIAHNGIFGEGDERTNIERENEFEMATTKGLRPCPTCRKMNDLRSTATFKSAAFQPTPQELRDATRRRWHKPSRSAKPGSPPLFPVEDKKQTNFDDFELRELSDSEDEFPDTATILKKMKLSKGDANGKGKAKANGDDELTDITLADISGSISRPGVSNAHSQGKDGEPSDSMIRMWRQGGANVEPSTKMLALIGLIQEWEGTGDKVICFSQWTSMLDLVEMLFARYGIQSLRYDGTMDRAAREAVLARYRQPGGPRVILISMKCGGVGLNLTSANRVINLDLSWNYATESQAYDRVYRLGQEKEVFVKRLVVNNTLEERMLHLQDTKTGLAEAALGEGTGLKLHKLSVAELKDLFGMSRERDVEGQTRLSYVVEGQA</sequence>
<protein>
    <submittedName>
        <fullName evidence="1">SNF2 family N-terminal domain-containing protein</fullName>
    </submittedName>
</protein>
<gene>
    <name evidence="1" type="ORF">BDY19DRAFT_962393</name>
</gene>